<dbReference type="eggNOG" id="COG0825">
    <property type="taxonomic scope" value="Bacteria"/>
</dbReference>
<dbReference type="PROSITE" id="PS50989">
    <property type="entry name" value="COA_CT_CTER"/>
    <property type="match status" value="1"/>
</dbReference>
<dbReference type="InterPro" id="IPR029045">
    <property type="entry name" value="ClpP/crotonase-like_dom_sf"/>
</dbReference>
<dbReference type="GO" id="GO:0006633">
    <property type="term" value="P:fatty acid biosynthetic process"/>
    <property type="evidence" value="ECO:0007669"/>
    <property type="project" value="InterPro"/>
</dbReference>
<dbReference type="Gene3D" id="3.90.226.10">
    <property type="entry name" value="2-enoyl-CoA Hydratase, Chain A, domain 1"/>
    <property type="match status" value="2"/>
</dbReference>
<dbReference type="PROSITE" id="PS50980">
    <property type="entry name" value="COA_CT_NTER"/>
    <property type="match status" value="1"/>
</dbReference>
<reference evidence="6 7" key="1">
    <citation type="submission" date="2013-05" db="EMBL/GenBank/DDBJ databases">
        <title>The Genome Sequence of Corynebacterium pyruviciproducens 1773O (ATCC BAA-1742).</title>
        <authorList>
            <consortium name="The Broad Institute Genomics Platform"/>
            <person name="Earl A."/>
            <person name="Ward D."/>
            <person name="Feldgarden M."/>
            <person name="Gevers D."/>
            <person name="Tong J."/>
            <person name="Walker B."/>
            <person name="Young S."/>
            <person name="Zeng Q."/>
            <person name="Gargeya S."/>
            <person name="Fitzgerald M."/>
            <person name="Haas B."/>
            <person name="Abouelleil A."/>
            <person name="Allen A.W."/>
            <person name="Alvarado L."/>
            <person name="Arachchi H.M."/>
            <person name="Berlin A.M."/>
            <person name="Chapman S.B."/>
            <person name="Gainer-Dewar J."/>
            <person name="Goldberg J."/>
            <person name="Griggs A."/>
            <person name="Gujja S."/>
            <person name="Hansen M."/>
            <person name="Howarth C."/>
            <person name="Imamovic A."/>
            <person name="Ireland A."/>
            <person name="Larimer J."/>
            <person name="McCowan C."/>
            <person name="Murphy C."/>
            <person name="Pearson M."/>
            <person name="Poon T.W."/>
            <person name="Priest M."/>
            <person name="Roberts A."/>
            <person name="Saif S."/>
            <person name="Shea T."/>
            <person name="Sisk P."/>
            <person name="Sykes S."/>
            <person name="Wortman J."/>
            <person name="Nusbaum C."/>
            <person name="Birren B."/>
        </authorList>
    </citation>
    <scope>NUCLEOTIDE SEQUENCE [LARGE SCALE GENOMIC DNA]</scope>
    <source>
        <strain evidence="6 7">ATCC BAA-1742</strain>
    </source>
</reference>
<evidence type="ECO:0000256" key="3">
    <source>
        <dbReference type="SAM" id="MobiDB-lite"/>
    </source>
</evidence>
<keyword evidence="7" id="KW-1185">Reference proteome</keyword>
<accession>S2Z3T9</accession>
<dbReference type="Pfam" id="PF01039">
    <property type="entry name" value="Carboxyl_trans"/>
    <property type="match status" value="1"/>
</dbReference>
<dbReference type="GO" id="GO:0016740">
    <property type="term" value="F:transferase activity"/>
    <property type="evidence" value="ECO:0007669"/>
    <property type="project" value="UniProtKB-KW"/>
</dbReference>
<evidence type="ECO:0008006" key="8">
    <source>
        <dbReference type="Google" id="ProtNLM"/>
    </source>
</evidence>
<dbReference type="PANTHER" id="PTHR42995:SF5">
    <property type="entry name" value="ACETYL-COENZYME A CARBOXYLASE CARBOXYL TRANSFERASE SUBUNIT BETA, CHLOROPLASTIC"/>
    <property type="match status" value="1"/>
</dbReference>
<dbReference type="GO" id="GO:0009317">
    <property type="term" value="C:acetyl-CoA carboxylase complex"/>
    <property type="evidence" value="ECO:0007669"/>
    <property type="project" value="InterPro"/>
</dbReference>
<organism evidence="6 7">
    <name type="scientific">Corynebacterium pyruviciproducens ATCC BAA-1742</name>
    <dbReference type="NCBI Taxonomy" id="1125779"/>
    <lineage>
        <taxon>Bacteria</taxon>
        <taxon>Bacillati</taxon>
        <taxon>Actinomycetota</taxon>
        <taxon>Actinomycetes</taxon>
        <taxon>Mycobacteriales</taxon>
        <taxon>Corynebacteriaceae</taxon>
        <taxon>Corynebacterium</taxon>
    </lineage>
</organism>
<dbReference type="eggNOG" id="COG0777">
    <property type="taxonomic scope" value="Bacteria"/>
</dbReference>
<feature type="domain" description="CoA carboxyltransferase C-terminal" evidence="5">
    <location>
        <begin position="261"/>
        <end position="500"/>
    </location>
</feature>
<evidence type="ECO:0000256" key="2">
    <source>
        <dbReference type="ARBA" id="ARBA00022679"/>
    </source>
</evidence>
<dbReference type="STRING" id="1125779.HMPREF1219_00027"/>
<dbReference type="InterPro" id="IPR011762">
    <property type="entry name" value="COA_CT_N"/>
</dbReference>
<evidence type="ECO:0000259" key="5">
    <source>
        <dbReference type="PROSITE" id="PS50989"/>
    </source>
</evidence>
<dbReference type="GO" id="GO:0003989">
    <property type="term" value="F:acetyl-CoA carboxylase activity"/>
    <property type="evidence" value="ECO:0007669"/>
    <property type="project" value="InterPro"/>
</dbReference>
<feature type="domain" description="CoA carboxyltransferase N-terminal" evidence="4">
    <location>
        <begin position="1"/>
        <end position="247"/>
    </location>
</feature>
<dbReference type="InterPro" id="IPR000438">
    <property type="entry name" value="Acetyl_CoA_COase_Trfase_b_su"/>
</dbReference>
<keyword evidence="2" id="KW-0808">Transferase</keyword>
<dbReference type="InterPro" id="IPR034733">
    <property type="entry name" value="AcCoA_carboxyl_beta"/>
</dbReference>
<name>S2Z3T9_9CORY</name>
<evidence type="ECO:0000313" key="7">
    <source>
        <dbReference type="Proteomes" id="UP000014408"/>
    </source>
</evidence>
<comment type="similarity">
    <text evidence="1">Belongs to the AccD/PCCB family.</text>
</comment>
<proteinExistence type="inferred from homology"/>
<dbReference type="AlphaFoldDB" id="S2Z3T9"/>
<feature type="region of interest" description="Disordered" evidence="3">
    <location>
        <begin position="240"/>
        <end position="259"/>
    </location>
</feature>
<dbReference type="HOGENOM" id="CLU_015486_2_1_11"/>
<dbReference type="Proteomes" id="UP000014408">
    <property type="component" value="Unassembled WGS sequence"/>
</dbReference>
<sequence>MSNAFFDYRCRMAHTTADEFLRVVLDPGSNISWDTPPDYGAISDEYAVTLARARERSGVDEAVITGEGTIGGRPVAYVVSEFRFLGGSIGAATARRIIDGIHQATARKLPLIISPSSGGTRMQEGTKAFALMISITTAVYRHKDAKLPFLVYLRNPTTGGVMASWGSSGHITFAEPNALLGFLGPRVVELVTGSPMPEGVQTGENLTRVGVIDGVVPVDELNRTVASLIDILTPTVTTVPTVTTDPTDPTPTTDPTGLTDPVVYSSAELGGIDAWESILTTRVPSRPTLGDVLAQLPHDTIMLSGSGDGRRSDAVKVALTQIAGRPVMLIGQDRASTEPLGTNAFRMARRGISLAKALDLPLVSIIDTTGAEMSQQAEEKGMSGSIARTLGELVDADVPTVSIILGQGCGGGALAMLPSDRVLCAQNAWLSPLPPEGASAILYRDVDHAAEMMEYHGVKSTNLLDDGIIDGIIPEYPDAKEEPQAFLARLQAAIEVTLRRLHQSPDRVGREQRFAHYERLAAQV</sequence>
<evidence type="ECO:0000256" key="1">
    <source>
        <dbReference type="ARBA" id="ARBA00006102"/>
    </source>
</evidence>
<dbReference type="InterPro" id="IPR011763">
    <property type="entry name" value="COA_CT_C"/>
</dbReference>
<dbReference type="PATRIC" id="fig|1125779.3.peg.24"/>
<dbReference type="SUPFAM" id="SSF52096">
    <property type="entry name" value="ClpP/crotonase"/>
    <property type="match status" value="2"/>
</dbReference>
<protein>
    <recommendedName>
        <fullName evidence="8">Acetyl-CoA carboxylase, carboxyl transferase, beta subunit</fullName>
    </recommendedName>
</protein>
<dbReference type="EMBL" id="ATBY01000001">
    <property type="protein sequence ID" value="EPD71091.1"/>
    <property type="molecule type" value="Genomic_DNA"/>
</dbReference>
<dbReference type="GO" id="GO:2001295">
    <property type="term" value="P:malonyl-CoA biosynthetic process"/>
    <property type="evidence" value="ECO:0007669"/>
    <property type="project" value="TreeGrafter"/>
</dbReference>
<dbReference type="PRINTS" id="PR01070">
    <property type="entry name" value="ACCCTRFRASEB"/>
</dbReference>
<evidence type="ECO:0000259" key="4">
    <source>
        <dbReference type="PROSITE" id="PS50980"/>
    </source>
</evidence>
<dbReference type="PANTHER" id="PTHR42995">
    <property type="entry name" value="ACETYL-COENZYME A CARBOXYLASE CARBOXYL TRANSFERASE SUBUNIT BETA, CHLOROPLASTIC"/>
    <property type="match status" value="1"/>
</dbReference>
<gene>
    <name evidence="6" type="ORF">HMPREF1219_00027</name>
</gene>
<comment type="caution">
    <text evidence="6">The sequence shown here is derived from an EMBL/GenBank/DDBJ whole genome shotgun (WGS) entry which is preliminary data.</text>
</comment>
<evidence type="ECO:0000313" key="6">
    <source>
        <dbReference type="EMBL" id="EPD71091.1"/>
    </source>
</evidence>